<name>A0A5B8I5G1_9GAMM</name>
<dbReference type="Proteomes" id="UP000320591">
    <property type="component" value="Chromosome"/>
</dbReference>
<sequence length="151" mass="18091">MFPFNTWLQAQLDNYRQQLRNTTMEFYLAESSLERDDSEISELRRYYLTGMHMAELSQQQGDENRYLSSLIKLHQRLIHEINNIGRDQLFRVQSYYFARQTLRCICVQFNLMGHWDKATAFQADFMQQVAFIPLCRAWSRTDLPGHKPNRS</sequence>
<dbReference type="STRING" id="568768.GCA_000406125_02269"/>
<organism evidence="1 2">
    <name type="scientific">Dickeya poaceiphila</name>
    <dbReference type="NCBI Taxonomy" id="568768"/>
    <lineage>
        <taxon>Bacteria</taxon>
        <taxon>Pseudomonadati</taxon>
        <taxon>Pseudomonadota</taxon>
        <taxon>Gammaproteobacteria</taxon>
        <taxon>Enterobacterales</taxon>
        <taxon>Pectobacteriaceae</taxon>
        <taxon>Dickeya</taxon>
    </lineage>
</organism>
<accession>A0A5B8I5G1</accession>
<dbReference type="KEGG" id="dic:Dpoa569_0001587"/>
<protein>
    <submittedName>
        <fullName evidence="1">Uncharacterized protein</fullName>
    </submittedName>
</protein>
<evidence type="ECO:0000313" key="2">
    <source>
        <dbReference type="Proteomes" id="UP000320591"/>
    </source>
</evidence>
<reference evidence="1 2" key="1">
    <citation type="journal article" date="2019" name="Environ. Microbiol.">
        <title>The phytopathogenic nature of Dickeya aquatica 174/2 and the dynamic early evolution of Dickeya pathogenicity.</title>
        <authorList>
            <person name="Duprey A."/>
            <person name="Taib N."/>
            <person name="Leonard S."/>
            <person name="Garin T."/>
            <person name="Flandrois J.P."/>
            <person name="Nasser W."/>
            <person name="Brochier-Armanet C."/>
            <person name="Reverchon S."/>
        </authorList>
    </citation>
    <scope>NUCLEOTIDE SEQUENCE [LARGE SCALE GENOMIC DNA]</scope>
    <source>
        <strain evidence="1 2">NCPPB 569</strain>
    </source>
</reference>
<gene>
    <name evidence="1" type="ORF">Dpoa569_0001587</name>
</gene>
<dbReference type="OrthoDB" id="5880814at2"/>
<proteinExistence type="predicted"/>
<dbReference type="EMBL" id="CP042220">
    <property type="protein sequence ID" value="QDX29773.1"/>
    <property type="molecule type" value="Genomic_DNA"/>
</dbReference>
<dbReference type="AlphaFoldDB" id="A0A5B8I5G1"/>
<keyword evidence="2" id="KW-1185">Reference proteome</keyword>
<dbReference type="RefSeq" id="WP_050569458.1">
    <property type="nucleotide sequence ID" value="NZ_CM001975.1"/>
</dbReference>
<evidence type="ECO:0000313" key="1">
    <source>
        <dbReference type="EMBL" id="QDX29773.1"/>
    </source>
</evidence>